<dbReference type="InterPro" id="IPR000315">
    <property type="entry name" value="Znf_B-box"/>
</dbReference>
<dbReference type="PANTHER" id="PTHR24103">
    <property type="entry name" value="E3 UBIQUITIN-PROTEIN LIGASE TRIM"/>
    <property type="match status" value="1"/>
</dbReference>
<dbReference type="SUPFAM" id="SSF57850">
    <property type="entry name" value="RING/U-box"/>
    <property type="match status" value="1"/>
</dbReference>
<dbReference type="PRINTS" id="PR01407">
    <property type="entry name" value="BUTYPHLNCDUF"/>
</dbReference>
<evidence type="ECO:0000259" key="6">
    <source>
        <dbReference type="PROSITE" id="PS50089"/>
    </source>
</evidence>
<evidence type="ECO:0000313" key="10">
    <source>
        <dbReference type="Proteomes" id="UP001610411"/>
    </source>
</evidence>
<dbReference type="PROSITE" id="PS00518">
    <property type="entry name" value="ZF_RING_1"/>
    <property type="match status" value="1"/>
</dbReference>
<dbReference type="SMART" id="SM00184">
    <property type="entry name" value="RING"/>
    <property type="match status" value="1"/>
</dbReference>
<reference evidence="9 10" key="1">
    <citation type="journal article" date="2024" name="G3 (Bethesda)">
        <title>A hybrid genome assembly of the endangered aye-aye (Daubentonia madagascariensis).</title>
        <authorList>
            <person name="Versoza C.J."/>
            <person name="Pfeifer S.P."/>
        </authorList>
    </citation>
    <scope>NUCLEOTIDE SEQUENCE [LARGE SCALE GENOMIC DNA]</scope>
    <source>
        <strain evidence="9">6821</strain>
    </source>
</reference>
<evidence type="ECO:0000256" key="5">
    <source>
        <dbReference type="SAM" id="Coils"/>
    </source>
</evidence>
<name>A0ABD2FE57_DAUMA</name>
<dbReference type="InterPro" id="IPR003879">
    <property type="entry name" value="Butyrophylin_SPRY"/>
</dbReference>
<dbReference type="EMBL" id="JBFSEQ010000001">
    <property type="protein sequence ID" value="KAL2806922.1"/>
    <property type="molecule type" value="Genomic_DNA"/>
</dbReference>
<dbReference type="Gene3D" id="3.30.40.10">
    <property type="entry name" value="Zinc/RING finger domain, C3HC4 (zinc finger)"/>
    <property type="match status" value="1"/>
</dbReference>
<proteinExistence type="predicted"/>
<evidence type="ECO:0000256" key="2">
    <source>
        <dbReference type="ARBA" id="ARBA00022771"/>
    </source>
</evidence>
<organism evidence="9 10">
    <name type="scientific">Daubentonia madagascariensis</name>
    <name type="common">Aye-aye</name>
    <name type="synonym">Sciurus madagascariensis</name>
    <dbReference type="NCBI Taxonomy" id="31869"/>
    <lineage>
        <taxon>Eukaryota</taxon>
        <taxon>Metazoa</taxon>
        <taxon>Chordata</taxon>
        <taxon>Craniata</taxon>
        <taxon>Vertebrata</taxon>
        <taxon>Euteleostomi</taxon>
        <taxon>Mammalia</taxon>
        <taxon>Eutheria</taxon>
        <taxon>Euarchontoglires</taxon>
        <taxon>Primates</taxon>
        <taxon>Strepsirrhini</taxon>
        <taxon>Chiromyiformes</taxon>
        <taxon>Daubentoniidae</taxon>
        <taxon>Daubentonia</taxon>
    </lineage>
</organism>
<dbReference type="Gene3D" id="3.30.160.60">
    <property type="entry name" value="Classic Zinc Finger"/>
    <property type="match status" value="1"/>
</dbReference>
<feature type="domain" description="B box-type" evidence="7">
    <location>
        <begin position="88"/>
        <end position="131"/>
    </location>
</feature>
<dbReference type="InterPro" id="IPR050143">
    <property type="entry name" value="TRIM/RBCC"/>
</dbReference>
<dbReference type="AlphaFoldDB" id="A0ABD2FE57"/>
<dbReference type="InterPro" id="IPR043136">
    <property type="entry name" value="B30.2/SPRY_sf"/>
</dbReference>
<feature type="coiled-coil region" evidence="5">
    <location>
        <begin position="192"/>
        <end position="233"/>
    </location>
</feature>
<evidence type="ECO:0000313" key="9">
    <source>
        <dbReference type="EMBL" id="KAL2806922.1"/>
    </source>
</evidence>
<dbReference type="Pfam" id="PF15227">
    <property type="entry name" value="zf-C3HC4_4"/>
    <property type="match status" value="1"/>
</dbReference>
<dbReference type="InterPro" id="IPR001870">
    <property type="entry name" value="B30.2/SPRY"/>
</dbReference>
<comment type="caution">
    <text evidence="9">The sequence shown here is derived from an EMBL/GenBank/DDBJ whole genome shotgun (WGS) entry which is preliminary data.</text>
</comment>
<evidence type="ECO:0000256" key="1">
    <source>
        <dbReference type="ARBA" id="ARBA00022723"/>
    </source>
</evidence>
<dbReference type="Pfam" id="PF00622">
    <property type="entry name" value="SPRY"/>
    <property type="match status" value="1"/>
</dbReference>
<dbReference type="InterPro" id="IPR017907">
    <property type="entry name" value="Znf_RING_CS"/>
</dbReference>
<feature type="domain" description="RING-type" evidence="6">
    <location>
        <begin position="15"/>
        <end position="56"/>
    </location>
</feature>
<gene>
    <name evidence="9" type="ORF">WCI35_003503</name>
</gene>
<dbReference type="SMART" id="SM00449">
    <property type="entry name" value="SPRY"/>
    <property type="match status" value="1"/>
</dbReference>
<dbReference type="InterPro" id="IPR013320">
    <property type="entry name" value="ConA-like_dom_sf"/>
</dbReference>
<evidence type="ECO:0000256" key="3">
    <source>
        <dbReference type="ARBA" id="ARBA00022833"/>
    </source>
</evidence>
<dbReference type="SMART" id="SM00336">
    <property type="entry name" value="BBOX"/>
    <property type="match status" value="1"/>
</dbReference>
<dbReference type="GO" id="GO:0008270">
    <property type="term" value="F:zinc ion binding"/>
    <property type="evidence" value="ECO:0007669"/>
    <property type="project" value="UniProtKB-KW"/>
</dbReference>
<dbReference type="Proteomes" id="UP001610411">
    <property type="component" value="Unassembled WGS sequence"/>
</dbReference>
<feature type="domain" description="B30.2/SPRY" evidence="8">
    <location>
        <begin position="270"/>
        <end position="446"/>
    </location>
</feature>
<evidence type="ECO:0000259" key="7">
    <source>
        <dbReference type="PROSITE" id="PS50119"/>
    </source>
</evidence>
<dbReference type="PROSITE" id="PS50089">
    <property type="entry name" value="ZF_RING_2"/>
    <property type="match status" value="1"/>
</dbReference>
<dbReference type="SUPFAM" id="SSF57845">
    <property type="entry name" value="B-box zinc-binding domain"/>
    <property type="match status" value="1"/>
</dbReference>
<dbReference type="InterPro" id="IPR001841">
    <property type="entry name" value="Znf_RING"/>
</dbReference>
<dbReference type="PROSITE" id="PS50188">
    <property type="entry name" value="B302_SPRY"/>
    <property type="match status" value="1"/>
</dbReference>
<evidence type="ECO:0000256" key="4">
    <source>
        <dbReference type="PROSITE-ProRule" id="PRU00024"/>
    </source>
</evidence>
<feature type="non-terminal residue" evidence="9">
    <location>
        <position position="446"/>
    </location>
</feature>
<dbReference type="Gene3D" id="2.60.120.920">
    <property type="match status" value="1"/>
</dbReference>
<dbReference type="CDD" id="cd16603">
    <property type="entry name" value="RING-HC_TRIM43-like_C-IV"/>
    <property type="match status" value="1"/>
</dbReference>
<protein>
    <submittedName>
        <fullName evidence="9">Tripartite motif-containing protein 64C</fullName>
    </submittedName>
</protein>
<dbReference type="PROSITE" id="PS50119">
    <property type="entry name" value="ZF_BBOX"/>
    <property type="match status" value="1"/>
</dbReference>
<dbReference type="InterPro" id="IPR013083">
    <property type="entry name" value="Znf_RING/FYVE/PHD"/>
</dbReference>
<keyword evidence="1" id="KW-0479">Metal-binding</keyword>
<keyword evidence="2 4" id="KW-0863">Zinc-finger</keyword>
<evidence type="ECO:0000259" key="8">
    <source>
        <dbReference type="PROSITE" id="PS50188"/>
    </source>
</evidence>
<dbReference type="InterPro" id="IPR003877">
    <property type="entry name" value="SPRY_dom"/>
</dbReference>
<dbReference type="SUPFAM" id="SSF49899">
    <property type="entry name" value="Concanavalin A-like lectins/glucanases"/>
    <property type="match status" value="1"/>
</dbReference>
<keyword evidence="3" id="KW-0862">Zinc</keyword>
<keyword evidence="5" id="KW-0175">Coiled coil</keyword>
<keyword evidence="10" id="KW-1185">Reference proteome</keyword>
<accession>A0ABD2FE57</accession>
<sequence>MDSYTLQAFQNELTCAICMNYFVDPVTIDCGHSFCRPCLCLCWEESQTPKRCPECREISEKPDFKTNFVLKKLASLARQARHHQVHSSEEQTCMAHMEVKGLFCETDKTLLCGPCSEAPEHVTHGHCSVEWAAEQCRVKELLKKMDSLWKMTQETQNDLNQETSKTHSLLEYVALRKVMLKIQYQKMHLFLHEEEQLHLEALDREAEEIFQQLKDSEVRITQQKERMKDMYRELTEMCHKPDVELLQDLENVLERTELVQRQQPQPVTPELTSWRITGLLDMLNNFRVDNPLSMEMDSCYISLSEDARSVIFGDEHHSAPWELQTPESFAVWGAQAFTSGRHYWEVDVTHSSSWVLGVCKDSWTQDTNIVIDSEDAFLLFSLKSSNHYSLSTNSPPLAQCVQRPLGRVGVFLDYDNGTVSFYDVCKASLIYSFLPSFFSSPLRPFL</sequence>